<dbReference type="Gene3D" id="3.30.780.10">
    <property type="entry name" value="SUI1-like domain"/>
    <property type="match status" value="1"/>
</dbReference>
<organism evidence="6">
    <name type="scientific">Nitrososphaera viennensis</name>
    <dbReference type="NCBI Taxonomy" id="1034015"/>
    <lineage>
        <taxon>Archaea</taxon>
        <taxon>Nitrososphaerota</taxon>
        <taxon>Nitrososphaeria</taxon>
        <taxon>Nitrososphaerales</taxon>
        <taxon>Nitrososphaeraceae</taxon>
        <taxon>Nitrososphaera</taxon>
    </lineage>
</organism>
<dbReference type="PIRSF" id="PIRSF037511">
    <property type="entry name" value="Transl_init_SUI1_pro"/>
    <property type="match status" value="1"/>
</dbReference>
<keyword evidence="2 4" id="KW-0810">Translation regulation</keyword>
<reference evidence="6" key="1">
    <citation type="submission" date="2022-08" db="EMBL/GenBank/DDBJ databases">
        <title>Dynamic responses of ammonia-oxidizing microbial communities induced by reactive oxygen species (ROS) in fluctuating redox aquifers.</title>
        <authorList>
            <person name="Wang P."/>
            <person name="Wang H."/>
        </authorList>
    </citation>
    <scope>NUCLEOTIDE SEQUENCE</scope>
    <source>
        <strain evidence="6">PLX03</strain>
    </source>
</reference>
<dbReference type="GO" id="GO:0002188">
    <property type="term" value="P:translation reinitiation"/>
    <property type="evidence" value="ECO:0007669"/>
    <property type="project" value="UniProtKB-UniRule"/>
</dbReference>
<evidence type="ECO:0000313" key="6">
    <source>
        <dbReference type="EMBL" id="UVS68425.1"/>
    </source>
</evidence>
<proteinExistence type="inferred from homology"/>
<sequence>MSDDFSMDELVKELDKERARIIISKDIRKWNKPTTVISGLHDRKDAPEITRKLKTRIGTGGTFKDGQIILQGDHRDTVKSMLVSMGFGEDSIEVM</sequence>
<dbReference type="InterPro" id="IPR005872">
    <property type="entry name" value="SUI1_arc_bac"/>
</dbReference>
<evidence type="ECO:0000256" key="1">
    <source>
        <dbReference type="ARBA" id="ARBA00005422"/>
    </source>
</evidence>
<dbReference type="RefSeq" id="WP_084790781.1">
    <property type="nucleotide sequence ID" value="NZ_CP103305.1"/>
</dbReference>
<dbReference type="InterPro" id="IPR050318">
    <property type="entry name" value="DENR/SUI1_TIF"/>
</dbReference>
<dbReference type="Pfam" id="PF01253">
    <property type="entry name" value="SUI1"/>
    <property type="match status" value="1"/>
</dbReference>
<dbReference type="Proteomes" id="UP001059771">
    <property type="component" value="Chromosome"/>
</dbReference>
<dbReference type="PROSITE" id="PS50296">
    <property type="entry name" value="SUI1"/>
    <property type="match status" value="1"/>
</dbReference>
<dbReference type="PANTHER" id="PTHR12789">
    <property type="entry name" value="DENSITY-REGULATED PROTEIN HOMOLOG"/>
    <property type="match status" value="1"/>
</dbReference>
<gene>
    <name evidence="6" type="ORF">NWT39_11005</name>
</gene>
<dbReference type="PANTHER" id="PTHR12789:SF0">
    <property type="entry name" value="DENSITY-REGULATED PROTEIN"/>
    <property type="match status" value="1"/>
</dbReference>
<dbReference type="GO" id="GO:0003729">
    <property type="term" value="F:mRNA binding"/>
    <property type="evidence" value="ECO:0007669"/>
    <property type="project" value="TreeGrafter"/>
</dbReference>
<evidence type="ECO:0000256" key="2">
    <source>
        <dbReference type="ARBA" id="ARBA00022845"/>
    </source>
</evidence>
<dbReference type="InterPro" id="IPR036877">
    <property type="entry name" value="SUI1_dom_sf"/>
</dbReference>
<feature type="domain" description="SUI1" evidence="5">
    <location>
        <begin position="21"/>
        <end position="86"/>
    </location>
</feature>
<dbReference type="GO" id="GO:0001731">
    <property type="term" value="P:formation of translation preinitiation complex"/>
    <property type="evidence" value="ECO:0007669"/>
    <property type="project" value="UniProtKB-UniRule"/>
</dbReference>
<dbReference type="SUPFAM" id="SSF55159">
    <property type="entry name" value="eIF1-like"/>
    <property type="match status" value="1"/>
</dbReference>
<accession>A0A977ICL4</accession>
<evidence type="ECO:0000256" key="4">
    <source>
        <dbReference type="PIRNR" id="PIRNR037511"/>
    </source>
</evidence>
<protein>
    <recommendedName>
        <fullName evidence="4">Protein translation factor SUI1 homolog</fullName>
    </recommendedName>
</protein>
<dbReference type="GO" id="GO:0006417">
    <property type="term" value="P:regulation of translation"/>
    <property type="evidence" value="ECO:0007669"/>
    <property type="project" value="UniProtKB-KW"/>
</dbReference>
<name>A0A977ICL4_9ARCH</name>
<dbReference type="GO" id="GO:0003743">
    <property type="term" value="F:translation initiation factor activity"/>
    <property type="evidence" value="ECO:0007669"/>
    <property type="project" value="UniProtKB-UniRule"/>
</dbReference>
<dbReference type="EMBL" id="CP103305">
    <property type="protein sequence ID" value="UVS68425.1"/>
    <property type="molecule type" value="Genomic_DNA"/>
</dbReference>
<evidence type="ECO:0000259" key="5">
    <source>
        <dbReference type="PROSITE" id="PS50296"/>
    </source>
</evidence>
<dbReference type="AlphaFoldDB" id="A0A977ICL4"/>
<dbReference type="InterPro" id="IPR001950">
    <property type="entry name" value="SUI1"/>
</dbReference>
<dbReference type="GeneID" id="74947473"/>
<comment type="similarity">
    <text evidence="1 4">Belongs to the SUI1 family.</text>
</comment>
<dbReference type="CDD" id="cd11567">
    <property type="entry name" value="YciH_like"/>
    <property type="match status" value="1"/>
</dbReference>
<evidence type="ECO:0000256" key="3">
    <source>
        <dbReference type="ARBA" id="ARBA00022917"/>
    </source>
</evidence>
<keyword evidence="3 4" id="KW-0648">Protein biosynthesis</keyword>